<organism evidence="5 6">
    <name type="scientific">Candidatus Anoxymicrobium japonicum</name>
    <dbReference type="NCBI Taxonomy" id="2013648"/>
    <lineage>
        <taxon>Bacteria</taxon>
        <taxon>Bacillati</taxon>
        <taxon>Actinomycetota</taxon>
        <taxon>Candidatus Geothermincolia</taxon>
        <taxon>Candidatus Geothermincolales</taxon>
        <taxon>Candidatus Anoxymicrobiaceae</taxon>
        <taxon>Candidatus Anoxymicrobium</taxon>
    </lineage>
</organism>
<proteinExistence type="predicted"/>
<dbReference type="Proteomes" id="UP000233654">
    <property type="component" value="Unassembled WGS sequence"/>
</dbReference>
<reference evidence="5 6" key="1">
    <citation type="journal article" date="2017" name="ISME J.">
        <title>Potential for microbial H2 and metal transformations associated with novel bacteria and archaea in deep terrestrial subsurface sediments.</title>
        <authorList>
            <person name="Hernsdorf A.W."/>
            <person name="Amano Y."/>
            <person name="Miyakawa K."/>
            <person name="Ise K."/>
            <person name="Suzuki Y."/>
            <person name="Anantharaman K."/>
            <person name="Probst A."/>
            <person name="Burstein D."/>
            <person name="Thomas B.C."/>
            <person name="Banfield J.F."/>
        </authorList>
    </citation>
    <scope>NUCLEOTIDE SEQUENCE [LARGE SCALE GENOMIC DNA]</scope>
    <source>
        <strain evidence="5">HGW-Actinobacteria-3</strain>
    </source>
</reference>
<dbReference type="PROSITE" id="PS51379">
    <property type="entry name" value="4FE4S_FER_2"/>
    <property type="match status" value="1"/>
</dbReference>
<dbReference type="EMBL" id="PHEX01000050">
    <property type="protein sequence ID" value="PKQ27836.1"/>
    <property type="molecule type" value="Genomic_DNA"/>
</dbReference>
<protein>
    <recommendedName>
        <fullName evidence="4">4Fe-4S ferredoxin-type domain-containing protein</fullName>
    </recommendedName>
</protein>
<sequence length="222" mass="24742">MKSELAEAVRQALADGETTTAVALVERDGQLAPKTISRADDPAIESIHVGDKRYPMASFAIMLLPLLEGNLIVPVRECDRRMLVELEKHNQVDIGRLRMIEVPCSEELASKCVCDHPQATFFPEASSDDPTVRLSFWLDAFSRCVRCMGCRNICPMCYCKECALDNPDLVNPGAAPPDTPIFHLIRAFDMADRCVDCGMCETICPAEIPLRQLYRQTRAIPQ</sequence>
<comment type="caution">
    <text evidence="5">The sequence shown here is derived from an EMBL/GenBank/DDBJ whole genome shotgun (WGS) entry which is preliminary data.</text>
</comment>
<keyword evidence="1" id="KW-0479">Metal-binding</keyword>
<gene>
    <name evidence="5" type="ORF">CVT63_05910</name>
</gene>
<evidence type="ECO:0000256" key="1">
    <source>
        <dbReference type="ARBA" id="ARBA00022723"/>
    </source>
</evidence>
<evidence type="ECO:0000256" key="2">
    <source>
        <dbReference type="ARBA" id="ARBA00023004"/>
    </source>
</evidence>
<dbReference type="SUPFAM" id="SSF46548">
    <property type="entry name" value="alpha-helical ferredoxin"/>
    <property type="match status" value="1"/>
</dbReference>
<feature type="domain" description="4Fe-4S ferredoxin-type" evidence="4">
    <location>
        <begin position="184"/>
        <end position="214"/>
    </location>
</feature>
<dbReference type="GO" id="GO:0051536">
    <property type="term" value="F:iron-sulfur cluster binding"/>
    <property type="evidence" value="ECO:0007669"/>
    <property type="project" value="UniProtKB-KW"/>
</dbReference>
<accession>A0A2N3G544</accession>
<dbReference type="InterPro" id="IPR017896">
    <property type="entry name" value="4Fe4S_Fe-S-bd"/>
</dbReference>
<dbReference type="AlphaFoldDB" id="A0A2N3G544"/>
<keyword evidence="3" id="KW-0411">Iron-sulfur</keyword>
<keyword evidence="2" id="KW-0408">Iron</keyword>
<dbReference type="InterPro" id="IPR017900">
    <property type="entry name" value="4Fe4S_Fe_S_CS"/>
</dbReference>
<evidence type="ECO:0000259" key="4">
    <source>
        <dbReference type="PROSITE" id="PS51379"/>
    </source>
</evidence>
<dbReference type="GO" id="GO:0046872">
    <property type="term" value="F:metal ion binding"/>
    <property type="evidence" value="ECO:0007669"/>
    <property type="project" value="UniProtKB-KW"/>
</dbReference>
<evidence type="ECO:0000313" key="6">
    <source>
        <dbReference type="Proteomes" id="UP000233654"/>
    </source>
</evidence>
<name>A0A2N3G544_9ACTN</name>
<evidence type="ECO:0000313" key="5">
    <source>
        <dbReference type="EMBL" id="PKQ27836.1"/>
    </source>
</evidence>
<dbReference type="PROSITE" id="PS00198">
    <property type="entry name" value="4FE4S_FER_1"/>
    <property type="match status" value="1"/>
</dbReference>
<evidence type="ECO:0000256" key="3">
    <source>
        <dbReference type="ARBA" id="ARBA00023014"/>
    </source>
</evidence>